<proteinExistence type="predicted"/>
<name>A0ABQ2S042_9DEIO</name>
<protein>
    <recommendedName>
        <fullName evidence="8">Isoprenylcysteine carboxylmethyltransferase family protein</fullName>
    </recommendedName>
</protein>
<keyword evidence="4 5" id="KW-0472">Membrane</keyword>
<reference evidence="7" key="1">
    <citation type="journal article" date="2019" name="Int. J. Syst. Evol. Microbiol.">
        <title>The Global Catalogue of Microorganisms (GCM) 10K type strain sequencing project: providing services to taxonomists for standard genome sequencing and annotation.</title>
        <authorList>
            <consortium name="The Broad Institute Genomics Platform"/>
            <consortium name="The Broad Institute Genome Sequencing Center for Infectious Disease"/>
            <person name="Wu L."/>
            <person name="Ma J."/>
        </authorList>
    </citation>
    <scope>NUCLEOTIDE SEQUENCE [LARGE SCALE GENOMIC DNA]</scope>
    <source>
        <strain evidence="7">JCM 31404</strain>
    </source>
</reference>
<keyword evidence="7" id="KW-1185">Reference proteome</keyword>
<evidence type="ECO:0008006" key="8">
    <source>
        <dbReference type="Google" id="ProtNLM"/>
    </source>
</evidence>
<dbReference type="InterPro" id="IPR007318">
    <property type="entry name" value="Phopholipid_MeTrfase"/>
</dbReference>
<organism evidence="6 7">
    <name type="scientific">Deinococcus seoulensis</name>
    <dbReference type="NCBI Taxonomy" id="1837379"/>
    <lineage>
        <taxon>Bacteria</taxon>
        <taxon>Thermotogati</taxon>
        <taxon>Deinococcota</taxon>
        <taxon>Deinococci</taxon>
        <taxon>Deinococcales</taxon>
        <taxon>Deinococcaceae</taxon>
        <taxon>Deinococcus</taxon>
    </lineage>
</organism>
<keyword evidence="2 5" id="KW-0812">Transmembrane</keyword>
<accession>A0ABQ2S042</accession>
<feature type="transmembrane region" description="Helical" evidence="5">
    <location>
        <begin position="69"/>
        <end position="88"/>
    </location>
</feature>
<evidence type="ECO:0000256" key="2">
    <source>
        <dbReference type="ARBA" id="ARBA00022692"/>
    </source>
</evidence>
<dbReference type="EMBL" id="BMQM01000048">
    <property type="protein sequence ID" value="GGR74302.1"/>
    <property type="molecule type" value="Genomic_DNA"/>
</dbReference>
<evidence type="ECO:0000256" key="4">
    <source>
        <dbReference type="ARBA" id="ARBA00023136"/>
    </source>
</evidence>
<evidence type="ECO:0000256" key="5">
    <source>
        <dbReference type="SAM" id="Phobius"/>
    </source>
</evidence>
<comment type="caution">
    <text evidence="6">The sequence shown here is derived from an EMBL/GenBank/DDBJ whole genome shotgun (WGS) entry which is preliminary data.</text>
</comment>
<feature type="transmembrane region" description="Helical" evidence="5">
    <location>
        <begin position="134"/>
        <end position="152"/>
    </location>
</feature>
<evidence type="ECO:0000313" key="6">
    <source>
        <dbReference type="EMBL" id="GGR74302.1"/>
    </source>
</evidence>
<gene>
    <name evidence="6" type="ORF">GCM10008959_39430</name>
</gene>
<keyword evidence="3 5" id="KW-1133">Transmembrane helix</keyword>
<feature type="transmembrane region" description="Helical" evidence="5">
    <location>
        <begin position="34"/>
        <end position="57"/>
    </location>
</feature>
<evidence type="ECO:0000256" key="3">
    <source>
        <dbReference type="ARBA" id="ARBA00022989"/>
    </source>
</evidence>
<sequence length="183" mass="20019">MKRFAFWSALLGAVGSFAWVQPRIEREYREEGHLLGPTVGVVYAAYSLHLVAFLLAVGGRKPRKVAPALSALGWTTAGLGAALFVSGWRTLPVSDDSALTTSGLKTGGVYRLSRNPQNVGWTITLLGQSLARRSWVGAGLTGLFGAMFLSYLPTEEAFLNQTYGEAYRRYKARTPRFLGWRSS</sequence>
<evidence type="ECO:0000313" key="7">
    <source>
        <dbReference type="Proteomes" id="UP000634308"/>
    </source>
</evidence>
<dbReference type="Gene3D" id="1.20.120.1630">
    <property type="match status" value="1"/>
</dbReference>
<dbReference type="Pfam" id="PF04191">
    <property type="entry name" value="PEMT"/>
    <property type="match status" value="1"/>
</dbReference>
<dbReference type="Proteomes" id="UP000634308">
    <property type="component" value="Unassembled WGS sequence"/>
</dbReference>
<comment type="subcellular location">
    <subcellularLocation>
        <location evidence="1">Endomembrane system</location>
        <topology evidence="1">Multi-pass membrane protein</topology>
    </subcellularLocation>
</comment>
<evidence type="ECO:0000256" key="1">
    <source>
        <dbReference type="ARBA" id="ARBA00004127"/>
    </source>
</evidence>
<dbReference type="RefSeq" id="WP_189066702.1">
    <property type="nucleotide sequence ID" value="NZ_BMQM01000048.1"/>
</dbReference>